<dbReference type="PANTHER" id="PTHR35010:SF2">
    <property type="entry name" value="BLL4672 PROTEIN"/>
    <property type="match status" value="1"/>
</dbReference>
<accession>A0ABS5YP15</accession>
<dbReference type="Gene3D" id="1.10.260.40">
    <property type="entry name" value="lambda repressor-like DNA-binding domains"/>
    <property type="match status" value="1"/>
</dbReference>
<dbReference type="RefSeq" id="WP_215788294.1">
    <property type="nucleotide sequence ID" value="NZ_JAHKKG010000005.1"/>
</dbReference>
<protein>
    <submittedName>
        <fullName evidence="2">Helix-turn-helix transcriptional regulator</fullName>
    </submittedName>
</protein>
<keyword evidence="3" id="KW-1185">Reference proteome</keyword>
<evidence type="ECO:0000259" key="1">
    <source>
        <dbReference type="PROSITE" id="PS50943"/>
    </source>
</evidence>
<evidence type="ECO:0000313" key="2">
    <source>
        <dbReference type="EMBL" id="MBU2665056.1"/>
    </source>
</evidence>
<dbReference type="PANTHER" id="PTHR35010">
    <property type="entry name" value="BLL4672 PROTEIN-RELATED"/>
    <property type="match status" value="1"/>
</dbReference>
<dbReference type="InterPro" id="IPR001387">
    <property type="entry name" value="Cro/C1-type_HTH"/>
</dbReference>
<name>A0ABS5YP15_9ACTN</name>
<dbReference type="InterPro" id="IPR010982">
    <property type="entry name" value="Lambda_DNA-bd_dom_sf"/>
</dbReference>
<gene>
    <name evidence="2" type="ORF">KOI35_16245</name>
</gene>
<dbReference type="SMART" id="SM00530">
    <property type="entry name" value="HTH_XRE"/>
    <property type="match status" value="1"/>
</dbReference>
<dbReference type="SUPFAM" id="SSF47413">
    <property type="entry name" value="lambda repressor-like DNA-binding domains"/>
    <property type="match status" value="1"/>
</dbReference>
<dbReference type="EMBL" id="JAHKKG010000005">
    <property type="protein sequence ID" value="MBU2665056.1"/>
    <property type="molecule type" value="Genomic_DNA"/>
</dbReference>
<proteinExistence type="predicted"/>
<reference evidence="2 3" key="1">
    <citation type="submission" date="2021-06" db="EMBL/GenBank/DDBJ databases">
        <title>Actinoplanes lichenicola sp. nov., and Actinoplanes ovalisporus sp. nov., isolated from lichen in Thailand.</title>
        <authorList>
            <person name="Saeng-In P."/>
            <person name="Kanchanasin P."/>
            <person name="Yuki M."/>
            <person name="Kudo T."/>
            <person name="Ohkuma M."/>
            <person name="Phongsopitanun W."/>
            <person name="Tanasupawat S."/>
        </authorList>
    </citation>
    <scope>NUCLEOTIDE SEQUENCE [LARGE SCALE GENOMIC DNA]</scope>
    <source>
        <strain evidence="2 3">NBRC 110975</strain>
    </source>
</reference>
<sequence>MSRPQNRLAALGEFLRLRRGAFDPGQLPLPSYGRRRVPGIRREELALMAGVSVSYYTRIEQGAVTASESVLEAIATALRLDQQDRAQMFRLARSEHAPAEPEQLTGTLQLILRTLHEVPAGVLGRSMNMLGWNRLAHALFADHLPFETPWATEGTLSWARLLFLDDKCRGRFARWEMQAQDMVGRLRAAQARHPDDPALASVVADLRAASPEFAELWAAHPVRDHSLGDVYLAHPALGDLQLRDTVLRPAEEDDQLLILFHAEPGSDSERKLAELRRSLEQR</sequence>
<dbReference type="Pfam" id="PF17765">
    <property type="entry name" value="MLTR_LBD"/>
    <property type="match status" value="1"/>
</dbReference>
<dbReference type="Pfam" id="PF13560">
    <property type="entry name" value="HTH_31"/>
    <property type="match status" value="1"/>
</dbReference>
<dbReference type="PROSITE" id="PS50943">
    <property type="entry name" value="HTH_CROC1"/>
    <property type="match status" value="1"/>
</dbReference>
<organism evidence="2 3">
    <name type="scientific">Paractinoplanes bogorensis</name>
    <dbReference type="NCBI Taxonomy" id="1610840"/>
    <lineage>
        <taxon>Bacteria</taxon>
        <taxon>Bacillati</taxon>
        <taxon>Actinomycetota</taxon>
        <taxon>Actinomycetes</taxon>
        <taxon>Micromonosporales</taxon>
        <taxon>Micromonosporaceae</taxon>
        <taxon>Paractinoplanes</taxon>
    </lineage>
</organism>
<feature type="domain" description="HTH cro/C1-type" evidence="1">
    <location>
        <begin position="39"/>
        <end position="85"/>
    </location>
</feature>
<dbReference type="CDD" id="cd00093">
    <property type="entry name" value="HTH_XRE"/>
    <property type="match status" value="1"/>
</dbReference>
<dbReference type="Gene3D" id="3.30.450.180">
    <property type="match status" value="1"/>
</dbReference>
<dbReference type="InterPro" id="IPR041413">
    <property type="entry name" value="MLTR_LBD"/>
</dbReference>
<comment type="caution">
    <text evidence="2">The sequence shown here is derived from an EMBL/GenBank/DDBJ whole genome shotgun (WGS) entry which is preliminary data.</text>
</comment>
<evidence type="ECO:0000313" key="3">
    <source>
        <dbReference type="Proteomes" id="UP001519654"/>
    </source>
</evidence>
<dbReference type="Proteomes" id="UP001519654">
    <property type="component" value="Unassembled WGS sequence"/>
</dbReference>